<proteinExistence type="predicted"/>
<evidence type="ECO:0000313" key="2">
    <source>
        <dbReference type="EMBL" id="OXA61909.1"/>
    </source>
</evidence>
<dbReference type="AlphaFoldDB" id="A0A226EWJ9"/>
<feature type="transmembrane region" description="Helical" evidence="1">
    <location>
        <begin position="122"/>
        <end position="141"/>
    </location>
</feature>
<feature type="transmembrane region" description="Helical" evidence="1">
    <location>
        <begin position="31"/>
        <end position="49"/>
    </location>
</feature>
<evidence type="ECO:0000256" key="1">
    <source>
        <dbReference type="SAM" id="Phobius"/>
    </source>
</evidence>
<keyword evidence="1" id="KW-1133">Transmembrane helix</keyword>
<reference evidence="2 3" key="1">
    <citation type="submission" date="2015-12" db="EMBL/GenBank/DDBJ databases">
        <title>The genome of Folsomia candida.</title>
        <authorList>
            <person name="Faddeeva A."/>
            <person name="Derks M.F."/>
            <person name="Anvar Y."/>
            <person name="Smit S."/>
            <person name="Van Straalen N."/>
            <person name="Roelofs D."/>
        </authorList>
    </citation>
    <scope>NUCLEOTIDE SEQUENCE [LARGE SCALE GENOMIC DNA]</scope>
    <source>
        <strain evidence="2 3">VU population</strain>
        <tissue evidence="2">Whole body</tissue>
    </source>
</reference>
<feature type="transmembrane region" description="Helical" evidence="1">
    <location>
        <begin position="153"/>
        <end position="172"/>
    </location>
</feature>
<feature type="transmembrane region" description="Helical" evidence="1">
    <location>
        <begin position="81"/>
        <end position="102"/>
    </location>
</feature>
<sequence>MENFCNSTFWDDNLTWNTTRPDLSSCFQQTVLIWIPFVLLLGLVGFNLCNNWMNCWRKPLLMTKSSKLRKCHNSHLTKRLIVTRLFVGKTSLCCGLVLMHLINLVQLNYEDASLHRASDANWVAVFIRILGYIFALILIVHHKITGVTSSGGMFIYWLLLLCCDILIFQSALRNEQNNVHEMTRVVNIFQFPLVVLTFVINCWADNVPISRTSKNNAKPCPDQTASFLSKLLFYWYEELAWIGYKRPLEISDLWDLNERETCDHQVPKFYKNWLGPKDGKCKAPDGRSLKGNAFFSPLKALGQTFLLGTLFQFGGDMLGFASPEILKFVAHLLHKNQRHGNMERLLFRYSSPPLIHPTNCIYNSVYASQFITVHEDEGE</sequence>
<feature type="transmembrane region" description="Helical" evidence="1">
    <location>
        <begin position="184"/>
        <end position="204"/>
    </location>
</feature>
<dbReference type="OMA" id="ADENCEC"/>
<dbReference type="OrthoDB" id="6500128at2759"/>
<protein>
    <submittedName>
        <fullName evidence="2">Multidrug resistance-associated protein 1</fullName>
    </submittedName>
</protein>
<name>A0A226EWJ9_FOLCA</name>
<keyword evidence="1" id="KW-0472">Membrane</keyword>
<keyword evidence="3" id="KW-1185">Reference proteome</keyword>
<accession>A0A226EWJ9</accession>
<gene>
    <name evidence="2" type="ORF">Fcan01_01648</name>
</gene>
<keyword evidence="1" id="KW-0812">Transmembrane</keyword>
<evidence type="ECO:0000313" key="3">
    <source>
        <dbReference type="Proteomes" id="UP000198287"/>
    </source>
</evidence>
<dbReference type="EMBL" id="LNIX01000001">
    <property type="protein sequence ID" value="OXA61909.1"/>
    <property type="molecule type" value="Genomic_DNA"/>
</dbReference>
<organism evidence="2 3">
    <name type="scientific">Folsomia candida</name>
    <name type="common">Springtail</name>
    <dbReference type="NCBI Taxonomy" id="158441"/>
    <lineage>
        <taxon>Eukaryota</taxon>
        <taxon>Metazoa</taxon>
        <taxon>Ecdysozoa</taxon>
        <taxon>Arthropoda</taxon>
        <taxon>Hexapoda</taxon>
        <taxon>Collembola</taxon>
        <taxon>Entomobryomorpha</taxon>
        <taxon>Isotomoidea</taxon>
        <taxon>Isotomidae</taxon>
        <taxon>Proisotominae</taxon>
        <taxon>Folsomia</taxon>
    </lineage>
</organism>
<dbReference type="Proteomes" id="UP000198287">
    <property type="component" value="Unassembled WGS sequence"/>
</dbReference>
<comment type="caution">
    <text evidence="2">The sequence shown here is derived from an EMBL/GenBank/DDBJ whole genome shotgun (WGS) entry which is preliminary data.</text>
</comment>